<feature type="transmembrane region" description="Helical" evidence="6">
    <location>
        <begin position="209"/>
        <end position="230"/>
    </location>
</feature>
<evidence type="ECO:0000256" key="5">
    <source>
        <dbReference type="SAM" id="MobiDB-lite"/>
    </source>
</evidence>
<dbReference type="GO" id="GO:0000329">
    <property type="term" value="C:fungal-type vacuole membrane"/>
    <property type="evidence" value="ECO:0007669"/>
    <property type="project" value="TreeGrafter"/>
</dbReference>
<dbReference type="OMA" id="MYGVYTI"/>
<feature type="compositionally biased region" description="Low complexity" evidence="5">
    <location>
        <begin position="261"/>
        <end position="272"/>
    </location>
</feature>
<feature type="domain" description="DUF3955" evidence="8">
    <location>
        <begin position="63"/>
        <end position="114"/>
    </location>
</feature>
<dbReference type="GeneID" id="19241090"/>
<feature type="region of interest" description="Disordered" evidence="5">
    <location>
        <begin position="449"/>
        <end position="495"/>
    </location>
</feature>
<reference evidence="10" key="1">
    <citation type="journal article" date="2014" name="BMC Genomics">
        <title>Genome characteristics reveal the impact of lichenization on lichen-forming fungus Endocarpon pusillum Hedwig (Verrucariales, Ascomycota).</title>
        <authorList>
            <person name="Wang Y.-Y."/>
            <person name="Liu B."/>
            <person name="Zhang X.-Y."/>
            <person name="Zhou Q.-M."/>
            <person name="Zhang T."/>
            <person name="Li H."/>
            <person name="Yu Y.-F."/>
            <person name="Zhang X.-L."/>
            <person name="Hao X.-Y."/>
            <person name="Wang M."/>
            <person name="Wang L."/>
            <person name="Wei J.-C."/>
        </authorList>
    </citation>
    <scope>NUCLEOTIDE SEQUENCE [LARGE SCALE GENOMIC DNA]</scope>
    <source>
        <strain evidence="10">Z07020 / HMAS-L-300199</strain>
    </source>
</reference>
<feature type="domain" description="EamA" evidence="7">
    <location>
        <begin position="182"/>
        <end position="256"/>
    </location>
</feature>
<feature type="region of interest" description="Disordered" evidence="5">
    <location>
        <begin position="260"/>
        <end position="285"/>
    </location>
</feature>
<evidence type="ECO:0000256" key="2">
    <source>
        <dbReference type="ARBA" id="ARBA00022692"/>
    </source>
</evidence>
<evidence type="ECO:0000259" key="8">
    <source>
        <dbReference type="Pfam" id="PF13127"/>
    </source>
</evidence>
<dbReference type="InterPro" id="IPR000620">
    <property type="entry name" value="EamA_dom"/>
</dbReference>
<dbReference type="AlphaFoldDB" id="U1GFQ5"/>
<keyword evidence="4 6" id="KW-0472">Membrane</keyword>
<feature type="transmembrane region" description="Helical" evidence="6">
    <location>
        <begin position="295"/>
        <end position="314"/>
    </location>
</feature>
<evidence type="ECO:0000313" key="10">
    <source>
        <dbReference type="Proteomes" id="UP000019373"/>
    </source>
</evidence>
<dbReference type="Pfam" id="PF00892">
    <property type="entry name" value="EamA"/>
    <property type="match status" value="1"/>
</dbReference>
<evidence type="ECO:0000313" key="9">
    <source>
        <dbReference type="EMBL" id="ERF76482.1"/>
    </source>
</evidence>
<dbReference type="Gene3D" id="1.10.3730.20">
    <property type="match status" value="1"/>
</dbReference>
<dbReference type="InterPro" id="IPR037185">
    <property type="entry name" value="EmrE-like"/>
</dbReference>
<dbReference type="EMBL" id="KE720753">
    <property type="protein sequence ID" value="ERF76482.1"/>
    <property type="molecule type" value="Genomic_DNA"/>
</dbReference>
<name>U1GFQ5_ENDPU</name>
<feature type="transmembrane region" description="Helical" evidence="6">
    <location>
        <begin position="242"/>
        <end position="260"/>
    </location>
</feature>
<feature type="transmembrane region" description="Helical" evidence="6">
    <location>
        <begin position="369"/>
        <end position="391"/>
    </location>
</feature>
<evidence type="ECO:0000259" key="7">
    <source>
        <dbReference type="Pfam" id="PF00892"/>
    </source>
</evidence>
<dbReference type="InterPro" id="IPR025016">
    <property type="entry name" value="DUF3955"/>
</dbReference>
<dbReference type="SUPFAM" id="SSF103481">
    <property type="entry name" value="Multidrug resistance efflux transporter EmrE"/>
    <property type="match status" value="2"/>
</dbReference>
<feature type="region of interest" description="Disordered" evidence="5">
    <location>
        <begin position="1"/>
        <end position="56"/>
    </location>
</feature>
<dbReference type="Pfam" id="PF13127">
    <property type="entry name" value="DUF3955"/>
    <property type="match status" value="1"/>
</dbReference>
<feature type="transmembrane region" description="Helical" evidence="6">
    <location>
        <begin position="187"/>
        <end position="203"/>
    </location>
</feature>
<evidence type="ECO:0000256" key="1">
    <source>
        <dbReference type="ARBA" id="ARBA00004477"/>
    </source>
</evidence>
<dbReference type="PANTHER" id="PTHR23051:SF0">
    <property type="entry name" value="SOLUTE CARRIER FAMILY 35 MEMBER F5"/>
    <property type="match status" value="1"/>
</dbReference>
<feature type="compositionally biased region" description="Gly residues" evidence="5">
    <location>
        <begin position="455"/>
        <end position="464"/>
    </location>
</feature>
<organism evidence="9 10">
    <name type="scientific">Endocarpon pusillum (strain Z07020 / HMAS-L-300199)</name>
    <name type="common">Lichen-forming fungus</name>
    <dbReference type="NCBI Taxonomy" id="1263415"/>
    <lineage>
        <taxon>Eukaryota</taxon>
        <taxon>Fungi</taxon>
        <taxon>Dikarya</taxon>
        <taxon>Ascomycota</taxon>
        <taxon>Pezizomycotina</taxon>
        <taxon>Eurotiomycetes</taxon>
        <taxon>Chaetothyriomycetidae</taxon>
        <taxon>Verrucariales</taxon>
        <taxon>Verrucariaceae</taxon>
        <taxon>Endocarpon</taxon>
    </lineage>
</organism>
<feature type="compositionally biased region" description="Basic and acidic residues" evidence="5">
    <location>
        <begin position="20"/>
        <end position="31"/>
    </location>
</feature>
<keyword evidence="3 6" id="KW-1133">Transmembrane helix</keyword>
<feature type="compositionally biased region" description="Basic and acidic residues" evidence="5">
    <location>
        <begin position="40"/>
        <end position="50"/>
    </location>
</feature>
<evidence type="ECO:0000256" key="3">
    <source>
        <dbReference type="ARBA" id="ARBA00022989"/>
    </source>
</evidence>
<feature type="transmembrane region" description="Helical" evidence="6">
    <location>
        <begin position="424"/>
        <end position="441"/>
    </location>
</feature>
<dbReference type="RefSeq" id="XP_007786182.1">
    <property type="nucleotide sequence ID" value="XM_007787992.1"/>
</dbReference>
<evidence type="ECO:0000256" key="6">
    <source>
        <dbReference type="SAM" id="Phobius"/>
    </source>
</evidence>
<dbReference type="OrthoDB" id="1436450at2759"/>
<protein>
    <submittedName>
        <fullName evidence="9">Uncharacterized protein</fullName>
    </submittedName>
</protein>
<sequence>MSTTSRPLDTGFRPSPLSRESSDYLELRDSRSSSPHAHARLSDSSEDRASRPTSSVGGVARHTLGLILLLVVVFLWTASNFLGSTVFADKTYAKPFFLTYLNTAVFILTLIPVLFRSGYRNWRKGTLRSSLHRFTTHTPFSKPSLRAGEAEAEAEAEAFLKDDDAAGSREISPENLKHLDTWSTARLSFYFCILWFLANYFAMSCLQYTTVASTTILTSTSSVWTLLIGAITRTEKFTWRKLIGVVASLVGVILISQVDLSSSPPSSPSSSPQNPTPKRDGGLGESFPSKTPAELAFGDAMAAFSALIYGIYTITLKRTTNAAARDGKSLNMPLFFGLVGLINTILLLPLFPILSVLKVETFELPPTRRIWTIMLVNSASSLLSDICWAYAMVLTSPLVVTVGLSLTIPLSLVGELIVQGKSESVVYWIGAIIVVCSFVFVDREEVKEGHHHESTGGGDGGVGVSAGRELGDSRNGYASVEQHERSSVDSARETI</sequence>
<accession>U1GFQ5</accession>
<dbReference type="eggNOG" id="KOG2765">
    <property type="taxonomic scope" value="Eukaryota"/>
</dbReference>
<feature type="transmembrane region" description="Helical" evidence="6">
    <location>
        <begin position="334"/>
        <end position="357"/>
    </location>
</feature>
<comment type="subcellular location">
    <subcellularLocation>
        <location evidence="1">Endoplasmic reticulum membrane</location>
        <topology evidence="1">Multi-pass membrane protein</topology>
    </subcellularLocation>
</comment>
<feature type="compositionally biased region" description="Basic and acidic residues" evidence="5">
    <location>
        <begin position="481"/>
        <end position="495"/>
    </location>
</feature>
<feature type="transmembrane region" description="Helical" evidence="6">
    <location>
        <begin position="97"/>
        <end position="115"/>
    </location>
</feature>
<dbReference type="HOGENOM" id="CLU_026578_0_1_1"/>
<proteinExistence type="predicted"/>
<keyword evidence="2 6" id="KW-0812">Transmembrane</keyword>
<dbReference type="PANTHER" id="PTHR23051">
    <property type="entry name" value="SOLUTE CARRIER FAMILY 35, MEMBER F5"/>
    <property type="match status" value="1"/>
</dbReference>
<feature type="transmembrane region" description="Helical" evidence="6">
    <location>
        <begin position="398"/>
        <end position="418"/>
    </location>
</feature>
<keyword evidence="10" id="KW-1185">Reference proteome</keyword>
<evidence type="ECO:0000256" key="4">
    <source>
        <dbReference type="ARBA" id="ARBA00023136"/>
    </source>
</evidence>
<dbReference type="Proteomes" id="UP000019373">
    <property type="component" value="Unassembled WGS sequence"/>
</dbReference>
<gene>
    <name evidence="9" type="ORF">EPUS_06144</name>
</gene>
<feature type="transmembrane region" description="Helical" evidence="6">
    <location>
        <begin position="58"/>
        <end position="77"/>
    </location>
</feature>